<name>A0A8H3TXL6_9TREE</name>
<dbReference type="PANTHER" id="PTHR37852:SF1">
    <property type="entry name" value="HIG1 DOMAIN-CONTAINING PROTEIN"/>
    <property type="match status" value="1"/>
</dbReference>
<sequence>MATANRVDFPAQPVETPAPPTIDNLQTLTERWSVHIPRRLLILPPTAVVLGALIGMSRGGSRARLRFLAENAHRQPTTIQGWYFYTKTRNYRILFGSLREGSKTGLTLGAATALYVLSEEGVRSVRNRLGFARGISFGSKADEEGTEVRSTGVFPTTTDGGIGFEWLDGGIAGSILGAVISGFNQFPTPLFLRTVLLGTTFGALEGCLRIAQDKIGHLKEDAERQRKEEESRAALIAEADASKDQ</sequence>
<proteinExistence type="predicted"/>
<evidence type="ECO:0000313" key="3">
    <source>
        <dbReference type="Proteomes" id="UP000620104"/>
    </source>
</evidence>
<accession>A0A8H3TXL6</accession>
<protein>
    <submittedName>
        <fullName evidence="2">Uncharacterized protein</fullName>
    </submittedName>
</protein>
<evidence type="ECO:0000256" key="1">
    <source>
        <dbReference type="SAM" id="MobiDB-lite"/>
    </source>
</evidence>
<dbReference type="EMBL" id="BLZA01000035">
    <property type="protein sequence ID" value="GHJ89090.1"/>
    <property type="molecule type" value="Genomic_DNA"/>
</dbReference>
<feature type="region of interest" description="Disordered" evidence="1">
    <location>
        <begin position="220"/>
        <end position="245"/>
    </location>
</feature>
<dbReference type="AlphaFoldDB" id="A0A8H3TXL6"/>
<gene>
    <name evidence="2" type="ORF">NliqN6_5492</name>
</gene>
<reference evidence="2" key="1">
    <citation type="submission" date="2020-07" db="EMBL/GenBank/DDBJ databases">
        <title>Draft Genome Sequence of a Deep-Sea Yeast, Naganishia (Cryptococcus) liquefaciens strain N6.</title>
        <authorList>
            <person name="Han Y.W."/>
            <person name="Kajitani R."/>
            <person name="Morimoto H."/>
            <person name="Parhat M."/>
            <person name="Tsubouchi H."/>
            <person name="Bakenova O."/>
            <person name="Ogata M."/>
            <person name="Argunhan B."/>
            <person name="Aoki R."/>
            <person name="Kajiwara S."/>
            <person name="Itoh T."/>
            <person name="Iwasaki H."/>
        </authorList>
    </citation>
    <scope>NUCLEOTIDE SEQUENCE</scope>
    <source>
        <strain evidence="2">N6</strain>
    </source>
</reference>
<dbReference type="OrthoDB" id="5584028at2759"/>
<dbReference type="Proteomes" id="UP000620104">
    <property type="component" value="Unassembled WGS sequence"/>
</dbReference>
<keyword evidence="3" id="KW-1185">Reference proteome</keyword>
<comment type="caution">
    <text evidence="2">The sequence shown here is derived from an EMBL/GenBank/DDBJ whole genome shotgun (WGS) entry which is preliminary data.</text>
</comment>
<feature type="compositionally biased region" description="Basic and acidic residues" evidence="1">
    <location>
        <begin position="220"/>
        <end position="232"/>
    </location>
</feature>
<evidence type="ECO:0000313" key="2">
    <source>
        <dbReference type="EMBL" id="GHJ89090.1"/>
    </source>
</evidence>
<organism evidence="2 3">
    <name type="scientific">Naganishia liquefaciens</name>
    <dbReference type="NCBI Taxonomy" id="104408"/>
    <lineage>
        <taxon>Eukaryota</taxon>
        <taxon>Fungi</taxon>
        <taxon>Dikarya</taxon>
        <taxon>Basidiomycota</taxon>
        <taxon>Agaricomycotina</taxon>
        <taxon>Tremellomycetes</taxon>
        <taxon>Filobasidiales</taxon>
        <taxon>Filobasidiaceae</taxon>
        <taxon>Naganishia</taxon>
    </lineage>
</organism>
<dbReference type="PANTHER" id="PTHR37852">
    <property type="entry name" value="YALI0B21208P"/>
    <property type="match status" value="1"/>
</dbReference>